<evidence type="ECO:0000256" key="7">
    <source>
        <dbReference type="SAM" id="SignalP"/>
    </source>
</evidence>
<feature type="domain" description="Sulfatase N-terminal" evidence="8">
    <location>
        <begin position="379"/>
        <end position="759"/>
    </location>
</feature>
<dbReference type="Gene3D" id="3.40.720.10">
    <property type="entry name" value="Alkaline Phosphatase, subunit A"/>
    <property type="match status" value="1"/>
</dbReference>
<dbReference type="InterPro" id="IPR050738">
    <property type="entry name" value="Sulfatase"/>
</dbReference>
<protein>
    <recommendedName>
        <fullName evidence="8">Sulfatase N-terminal domain-containing protein</fullName>
    </recommendedName>
</protein>
<dbReference type="InterPro" id="IPR024607">
    <property type="entry name" value="Sulfatase_CS"/>
</dbReference>
<evidence type="ECO:0000313" key="10">
    <source>
        <dbReference type="Proteomes" id="UP001374893"/>
    </source>
</evidence>
<name>A0ABN6H087_9BACT</name>
<dbReference type="EMBL" id="AP024702">
    <property type="protein sequence ID" value="BCX46947.1"/>
    <property type="molecule type" value="Genomic_DNA"/>
</dbReference>
<accession>A0ABN6H087</accession>
<evidence type="ECO:0000256" key="5">
    <source>
        <dbReference type="ARBA" id="ARBA00022801"/>
    </source>
</evidence>
<dbReference type="Pfam" id="PF00884">
    <property type="entry name" value="Sulfatase"/>
    <property type="match status" value="1"/>
</dbReference>
<comment type="cofactor">
    <cofactor evidence="1">
        <name>Ca(2+)</name>
        <dbReference type="ChEBI" id="CHEBI:29108"/>
    </cofactor>
</comment>
<dbReference type="PROSITE" id="PS00149">
    <property type="entry name" value="SULFATASE_2"/>
    <property type="match status" value="1"/>
</dbReference>
<dbReference type="InterPro" id="IPR000917">
    <property type="entry name" value="Sulfatase_N"/>
</dbReference>
<evidence type="ECO:0000256" key="4">
    <source>
        <dbReference type="ARBA" id="ARBA00022729"/>
    </source>
</evidence>
<keyword evidence="6" id="KW-0106">Calcium</keyword>
<feature type="chain" id="PRO_5047201618" description="Sulfatase N-terminal domain-containing protein" evidence="7">
    <location>
        <begin position="20"/>
        <end position="1011"/>
    </location>
</feature>
<keyword evidence="4 7" id="KW-0732">Signal</keyword>
<evidence type="ECO:0000256" key="2">
    <source>
        <dbReference type="ARBA" id="ARBA00008779"/>
    </source>
</evidence>
<sequence length="1011" mass="105828">MPKTQIPCLLLVLTASASAAVFDFSLTGSSSGNNSQGGGSGNVQVDDATVAIITPAIDGIQLTLEALSGSGTPTIGANSQGVGVSTDGESDANNTRIEGDKTEAFRISFDKAVSLDSMRFGNFTNTEVVTLTFISGSNPFTSGTSLTINADGNQGPADDILLASDAIVTGGIGVIQAGTVIEMTVSADCLLNEFTVSPALPTAIVGSVPAPVITENPNPGPNLGSTVIADGNLKGQSFSVATETTIESFVFECDGVTTPGNFSVELYHAMDDVPWLLNPIATGIASLPAGLADGDLFEIELLDPVVVERGSYVVTLGGVGATEFAIPISNDPLYPTGGGVRNNSAEGWRPLINADSDLVFAVTGTQAADPFPAAPAGAPNIVFILADDLGWTDLNIGGNGPNVLGGTDYGSGYYETPNLAQLAAEGLSFTHCYAQPNCAPTRAAILSGQYACRDGNGVYHVDGLNRGRNSPNFGSAPQFTGPSQNEDIPASHLISAEVLQAGGYVTAHVGKYHVGNHEGGSATLPENQGFDFNFGGKQNGNPGNYFSNNESFNGALGDGLQSYAKNYTSGYITDNLVSVANGNDPTTLLPSTPDKFVQDGIGDAAVAFLRDHAKGNLSARPFYLQVHSYAVHTPIGNSQSRPDLLSKFQAITSTDPRHGSAPYAAILENLDQSVGRILAFLDDSGLASNTIVVFTSDNGGHIGPTDNDPVRFRKGSFYEGGLRVPLIVRWPDGGIPAGEQTDALVHSVDFFPTFVDAAQLSMPTQNAIGDPVNYDGASFLSHAADPDTVPDARDTVFYHFPGYLDERARPCEVAVKKIDGKDYKLIYTYDTGYVGNSNPNGSDEDGTEGLDVLTDNWELYCLTDDLSETTDLLDGSSYSNWLLYGEIAEGMAQDIVNWLGQTDSDWAPSQITDGGTPVPFLSASTLPAVSVPFEQTFRITSSVPNLGTDEISLTWNSESGFSYDIEVSDGLTGWSTLATGIAATGTSTSATVPDPDIATSDRRFYRVVLTP</sequence>
<dbReference type="RefSeq" id="WP_338688894.1">
    <property type="nucleotide sequence ID" value="NZ_AP024702.1"/>
</dbReference>
<evidence type="ECO:0000313" key="9">
    <source>
        <dbReference type="EMBL" id="BCX46947.1"/>
    </source>
</evidence>
<organism evidence="9 10">
    <name type="scientific">Haloferula helveola</name>
    <dbReference type="NCBI Taxonomy" id="490095"/>
    <lineage>
        <taxon>Bacteria</taxon>
        <taxon>Pseudomonadati</taxon>
        <taxon>Verrucomicrobiota</taxon>
        <taxon>Verrucomicrobiia</taxon>
        <taxon>Verrucomicrobiales</taxon>
        <taxon>Verrucomicrobiaceae</taxon>
        <taxon>Haloferula</taxon>
    </lineage>
</organism>
<comment type="similarity">
    <text evidence="2">Belongs to the sulfatase family.</text>
</comment>
<evidence type="ECO:0000256" key="6">
    <source>
        <dbReference type="ARBA" id="ARBA00022837"/>
    </source>
</evidence>
<dbReference type="Proteomes" id="UP001374893">
    <property type="component" value="Chromosome"/>
</dbReference>
<evidence type="ECO:0000256" key="3">
    <source>
        <dbReference type="ARBA" id="ARBA00022723"/>
    </source>
</evidence>
<reference evidence="9 10" key="1">
    <citation type="submission" date="2021-06" db="EMBL/GenBank/DDBJ databases">
        <title>Complete genome of Haloferula helveola possessing various polysaccharide degrading enzymes.</title>
        <authorList>
            <person name="Takami H."/>
            <person name="Huang C."/>
            <person name="Hamasaki K."/>
        </authorList>
    </citation>
    <scope>NUCLEOTIDE SEQUENCE [LARGE SCALE GENOMIC DNA]</scope>
    <source>
        <strain evidence="9 10">CN-1</strain>
    </source>
</reference>
<dbReference type="InterPro" id="IPR017850">
    <property type="entry name" value="Alkaline_phosphatase_core_sf"/>
</dbReference>
<proteinExistence type="inferred from homology"/>
<dbReference type="PANTHER" id="PTHR42693:SF42">
    <property type="entry name" value="ARYLSULFATASE G"/>
    <property type="match status" value="1"/>
</dbReference>
<feature type="signal peptide" evidence="7">
    <location>
        <begin position="1"/>
        <end position="19"/>
    </location>
</feature>
<dbReference type="SUPFAM" id="SSF53649">
    <property type="entry name" value="Alkaline phosphatase-like"/>
    <property type="match status" value="1"/>
</dbReference>
<gene>
    <name evidence="9" type="ORF">HAHE_08550</name>
</gene>
<keyword evidence="5" id="KW-0378">Hydrolase</keyword>
<evidence type="ECO:0000256" key="1">
    <source>
        <dbReference type="ARBA" id="ARBA00001913"/>
    </source>
</evidence>
<keyword evidence="10" id="KW-1185">Reference proteome</keyword>
<evidence type="ECO:0000259" key="8">
    <source>
        <dbReference type="Pfam" id="PF00884"/>
    </source>
</evidence>
<dbReference type="CDD" id="cd16144">
    <property type="entry name" value="ARS_like"/>
    <property type="match status" value="1"/>
</dbReference>
<dbReference type="PANTHER" id="PTHR42693">
    <property type="entry name" value="ARYLSULFATASE FAMILY MEMBER"/>
    <property type="match status" value="1"/>
</dbReference>
<keyword evidence="3" id="KW-0479">Metal-binding</keyword>